<accession>A0A1N7IHJ6</accession>
<dbReference type="SUPFAM" id="SSF103515">
    <property type="entry name" value="Autotransporter"/>
    <property type="match status" value="1"/>
</dbReference>
<feature type="chain" id="PRO_5013065993" evidence="1">
    <location>
        <begin position="25"/>
        <end position="240"/>
    </location>
</feature>
<evidence type="ECO:0000313" key="2">
    <source>
        <dbReference type="EMBL" id="SIS36567.1"/>
    </source>
</evidence>
<protein>
    <submittedName>
        <fullName evidence="2">Copper resistance protein B</fullName>
    </submittedName>
</protein>
<dbReference type="GO" id="GO:0006878">
    <property type="term" value="P:intracellular copper ion homeostasis"/>
    <property type="evidence" value="ECO:0007669"/>
    <property type="project" value="InterPro"/>
</dbReference>
<keyword evidence="3" id="KW-1185">Reference proteome</keyword>
<proteinExistence type="predicted"/>
<dbReference type="EMBL" id="FTOA01000001">
    <property type="protein sequence ID" value="SIS36567.1"/>
    <property type="molecule type" value="Genomic_DNA"/>
</dbReference>
<dbReference type="Pfam" id="PF05275">
    <property type="entry name" value="CopB"/>
    <property type="match status" value="1"/>
</dbReference>
<dbReference type="OrthoDB" id="9778934at2"/>
<dbReference type="GO" id="GO:0005507">
    <property type="term" value="F:copper ion binding"/>
    <property type="evidence" value="ECO:0007669"/>
    <property type="project" value="InterPro"/>
</dbReference>
<reference evidence="2 3" key="1">
    <citation type="submission" date="2017-01" db="EMBL/GenBank/DDBJ databases">
        <authorList>
            <person name="Mah S.A."/>
            <person name="Swanson W.J."/>
            <person name="Moy G.W."/>
            <person name="Vacquier V.D."/>
        </authorList>
    </citation>
    <scope>NUCLEOTIDE SEQUENCE [LARGE SCALE GENOMIC DNA]</scope>
    <source>
        <strain evidence="2 3">DSM 11589</strain>
    </source>
</reference>
<dbReference type="InterPro" id="IPR007939">
    <property type="entry name" value="Cu-R_B_prcur"/>
</dbReference>
<dbReference type="InterPro" id="IPR036709">
    <property type="entry name" value="Autotransporte_beta_dom_sf"/>
</dbReference>
<evidence type="ECO:0000256" key="1">
    <source>
        <dbReference type="SAM" id="SignalP"/>
    </source>
</evidence>
<gene>
    <name evidence="2" type="ORF">SAMN05421779_10148</name>
</gene>
<organism evidence="2 3">
    <name type="scientific">Insolitispirillum peregrinum</name>
    <dbReference type="NCBI Taxonomy" id="80876"/>
    <lineage>
        <taxon>Bacteria</taxon>
        <taxon>Pseudomonadati</taxon>
        <taxon>Pseudomonadota</taxon>
        <taxon>Alphaproteobacteria</taxon>
        <taxon>Rhodospirillales</taxon>
        <taxon>Novispirillaceae</taxon>
        <taxon>Insolitispirillum</taxon>
    </lineage>
</organism>
<keyword evidence="1" id="KW-0732">Signal</keyword>
<feature type="signal peptide" evidence="1">
    <location>
        <begin position="1"/>
        <end position="24"/>
    </location>
</feature>
<evidence type="ECO:0000313" key="3">
    <source>
        <dbReference type="Proteomes" id="UP000185678"/>
    </source>
</evidence>
<dbReference type="RefSeq" id="WP_076397933.1">
    <property type="nucleotide sequence ID" value="NZ_FTOA01000001.1"/>
</dbReference>
<dbReference type="Proteomes" id="UP000185678">
    <property type="component" value="Unassembled WGS sequence"/>
</dbReference>
<dbReference type="STRING" id="80876.SAMN05421779_10148"/>
<sequence length="240" mass="25842">MVNLFPRSLAVAALLSAAPLTAQAGDGHDHDGLFAKAALDRLEWTSSKGVAALHWEGKASLGGDEDKAVLLSRGTMAEDGDFDSAEVQVLWSHAISDFFDVRTGVRGDLAPDPERTAWVFGISGLAPYWIETSASLFVGTRGDVGVRLEADTDLALTTRLILQPSLELNATSKDDRQRESYGGLTSLEGGLRLRYEVTPTVAPYVGVSWERALGETNGRGDSHRHDDETTSLLVGLKLMF</sequence>
<name>A0A1N7IHJ6_9PROT</name>
<dbReference type="GO" id="GO:0009279">
    <property type="term" value="C:cell outer membrane"/>
    <property type="evidence" value="ECO:0007669"/>
    <property type="project" value="InterPro"/>
</dbReference>
<dbReference type="AlphaFoldDB" id="A0A1N7IHJ6"/>